<dbReference type="AlphaFoldDB" id="A0A3M0IMH2"/>
<comment type="caution">
    <text evidence="16">The sequence shown here is derived from an EMBL/GenBank/DDBJ whole genome shotgun (WGS) entry which is preliminary data.</text>
</comment>
<evidence type="ECO:0000256" key="9">
    <source>
        <dbReference type="ARBA" id="ARBA00023015"/>
    </source>
</evidence>
<keyword evidence="7" id="KW-0862">Zinc</keyword>
<evidence type="ECO:0000256" key="6">
    <source>
        <dbReference type="ARBA" id="ARBA00022771"/>
    </source>
</evidence>
<dbReference type="EMBL" id="QRBI01000265">
    <property type="protein sequence ID" value="RMB89964.1"/>
    <property type="molecule type" value="Genomic_DNA"/>
</dbReference>
<feature type="domain" description="C2H2-type" evidence="15">
    <location>
        <begin position="276"/>
        <end position="303"/>
    </location>
</feature>
<dbReference type="FunFam" id="3.30.160.60:FF:000690">
    <property type="entry name" value="Zinc finger protein 354C"/>
    <property type="match status" value="1"/>
</dbReference>
<keyword evidence="8" id="KW-0832">Ubl conjugation</keyword>
<dbReference type="STRING" id="333673.A0A3M0IMH2"/>
<dbReference type="GO" id="GO:0005634">
    <property type="term" value="C:nucleus"/>
    <property type="evidence" value="ECO:0007669"/>
    <property type="project" value="UniProtKB-SubCell"/>
</dbReference>
<evidence type="ECO:0000256" key="10">
    <source>
        <dbReference type="ARBA" id="ARBA00023125"/>
    </source>
</evidence>
<dbReference type="FunFam" id="3.30.160.60:FF:002343">
    <property type="entry name" value="Zinc finger protein 33A"/>
    <property type="match status" value="1"/>
</dbReference>
<keyword evidence="5" id="KW-0677">Repeat</keyword>
<dbReference type="InterPro" id="IPR013087">
    <property type="entry name" value="Znf_C2H2_type"/>
</dbReference>
<dbReference type="FunFam" id="3.30.160.60:FF:000295">
    <property type="entry name" value="zinc finger protein 19"/>
    <property type="match status" value="1"/>
</dbReference>
<feature type="domain" description="C2H2-type" evidence="15">
    <location>
        <begin position="359"/>
        <end position="386"/>
    </location>
</feature>
<keyword evidence="10" id="KW-0238">DNA-binding</keyword>
<dbReference type="SMART" id="SM00355">
    <property type="entry name" value="ZnF_C2H2"/>
    <property type="match status" value="6"/>
</dbReference>
<protein>
    <recommendedName>
        <fullName evidence="15">C2H2-type domain-containing protein</fullName>
    </recommendedName>
</protein>
<dbReference type="Proteomes" id="UP000269221">
    <property type="component" value="Unassembled WGS sequence"/>
</dbReference>
<keyword evidence="4" id="KW-0479">Metal-binding</keyword>
<name>A0A3M0IMH2_HIRRU</name>
<feature type="domain" description="C2H2-type" evidence="15">
    <location>
        <begin position="387"/>
        <end position="410"/>
    </location>
</feature>
<dbReference type="InterPro" id="IPR036236">
    <property type="entry name" value="Znf_C2H2_sf"/>
</dbReference>
<evidence type="ECO:0000256" key="12">
    <source>
        <dbReference type="ARBA" id="ARBA00023242"/>
    </source>
</evidence>
<keyword evidence="6 13" id="KW-0863">Zinc-finger</keyword>
<dbReference type="Pfam" id="PF00096">
    <property type="entry name" value="zf-C2H2"/>
    <property type="match status" value="6"/>
</dbReference>
<evidence type="ECO:0000256" key="5">
    <source>
        <dbReference type="ARBA" id="ARBA00022737"/>
    </source>
</evidence>
<proteinExistence type="inferred from homology"/>
<keyword evidence="3" id="KW-1017">Isopeptide bond</keyword>
<feature type="domain" description="C2H2-type" evidence="15">
    <location>
        <begin position="332"/>
        <end position="354"/>
    </location>
</feature>
<evidence type="ECO:0000256" key="11">
    <source>
        <dbReference type="ARBA" id="ARBA00023163"/>
    </source>
</evidence>
<comment type="similarity">
    <text evidence="2">Belongs to the krueppel C2H2-type zinc-finger protein family.</text>
</comment>
<dbReference type="GO" id="GO:0000978">
    <property type="term" value="F:RNA polymerase II cis-regulatory region sequence-specific DNA binding"/>
    <property type="evidence" value="ECO:0007669"/>
    <property type="project" value="TreeGrafter"/>
</dbReference>
<gene>
    <name evidence="16" type="ORF">DUI87_33663</name>
</gene>
<dbReference type="PROSITE" id="PS50157">
    <property type="entry name" value="ZINC_FINGER_C2H2_2"/>
    <property type="match status" value="7"/>
</dbReference>
<dbReference type="PANTHER" id="PTHR23226">
    <property type="entry name" value="ZINC FINGER AND SCAN DOMAIN-CONTAINING"/>
    <property type="match status" value="1"/>
</dbReference>
<evidence type="ECO:0000256" key="14">
    <source>
        <dbReference type="SAM" id="MobiDB-lite"/>
    </source>
</evidence>
<dbReference type="GO" id="GO:0008270">
    <property type="term" value="F:zinc ion binding"/>
    <property type="evidence" value="ECO:0007669"/>
    <property type="project" value="UniProtKB-KW"/>
</dbReference>
<keyword evidence="12" id="KW-0539">Nucleus</keyword>
<dbReference type="PROSITE" id="PS00028">
    <property type="entry name" value="ZINC_FINGER_C2H2_1"/>
    <property type="match status" value="6"/>
</dbReference>
<reference evidence="16 17" key="1">
    <citation type="submission" date="2018-07" db="EMBL/GenBank/DDBJ databases">
        <title>A high quality draft genome assembly of the barn swallow (H. rustica rustica).</title>
        <authorList>
            <person name="Formenti G."/>
            <person name="Chiara M."/>
            <person name="Poveda L."/>
            <person name="Francoijs K.-J."/>
            <person name="Bonisoli-Alquati A."/>
            <person name="Canova L."/>
            <person name="Gianfranceschi L."/>
            <person name="Horner D.S."/>
            <person name="Saino N."/>
        </authorList>
    </citation>
    <scope>NUCLEOTIDE SEQUENCE [LARGE SCALE GENOMIC DNA]</scope>
    <source>
        <strain evidence="16">Chelidonia</strain>
        <tissue evidence="16">Blood</tissue>
    </source>
</reference>
<feature type="domain" description="C2H2-type" evidence="15">
    <location>
        <begin position="217"/>
        <end position="247"/>
    </location>
</feature>
<feature type="domain" description="C2H2-type" evidence="15">
    <location>
        <begin position="248"/>
        <end position="275"/>
    </location>
</feature>
<dbReference type="FunFam" id="3.30.160.60:FF:000321">
    <property type="entry name" value="myeloid zinc finger 1 isoform X1"/>
    <property type="match status" value="1"/>
</dbReference>
<dbReference type="SUPFAM" id="SSF57667">
    <property type="entry name" value="beta-beta-alpha zinc fingers"/>
    <property type="match status" value="4"/>
</dbReference>
<dbReference type="FunFam" id="3.30.160.60:FF:000358">
    <property type="entry name" value="zinc finger protein 24"/>
    <property type="match status" value="1"/>
</dbReference>
<evidence type="ECO:0000256" key="1">
    <source>
        <dbReference type="ARBA" id="ARBA00004123"/>
    </source>
</evidence>
<dbReference type="FunFam" id="3.30.160.60:FF:002090">
    <property type="entry name" value="Zinc finger protein 473"/>
    <property type="match status" value="1"/>
</dbReference>
<evidence type="ECO:0000256" key="3">
    <source>
        <dbReference type="ARBA" id="ARBA00022499"/>
    </source>
</evidence>
<evidence type="ECO:0000313" key="17">
    <source>
        <dbReference type="Proteomes" id="UP000269221"/>
    </source>
</evidence>
<dbReference type="PANTHER" id="PTHR23226:SF377">
    <property type="entry name" value="ZINC FINGER AND SCAN DOMAIN-CONTAINING PROTEIN 20"/>
    <property type="match status" value="1"/>
</dbReference>
<keyword evidence="17" id="KW-1185">Reference proteome</keyword>
<keyword evidence="11" id="KW-0804">Transcription</keyword>
<dbReference type="Gene3D" id="3.30.160.60">
    <property type="entry name" value="Classic Zinc Finger"/>
    <property type="match status" value="7"/>
</dbReference>
<comment type="subcellular location">
    <subcellularLocation>
        <location evidence="1">Nucleus</location>
    </subcellularLocation>
</comment>
<accession>A0A3M0IMH2</accession>
<evidence type="ECO:0000313" key="16">
    <source>
        <dbReference type="EMBL" id="RMB89964.1"/>
    </source>
</evidence>
<evidence type="ECO:0000256" key="2">
    <source>
        <dbReference type="ARBA" id="ARBA00006991"/>
    </source>
</evidence>
<feature type="region of interest" description="Disordered" evidence="14">
    <location>
        <begin position="21"/>
        <end position="42"/>
    </location>
</feature>
<dbReference type="GO" id="GO:0022603">
    <property type="term" value="P:regulation of anatomical structure morphogenesis"/>
    <property type="evidence" value="ECO:0007669"/>
    <property type="project" value="UniProtKB-ARBA"/>
</dbReference>
<evidence type="ECO:0000256" key="13">
    <source>
        <dbReference type="PROSITE-ProRule" id="PRU00042"/>
    </source>
</evidence>
<evidence type="ECO:0000259" key="15">
    <source>
        <dbReference type="PROSITE" id="PS50157"/>
    </source>
</evidence>
<organism evidence="16 17">
    <name type="scientific">Hirundo rustica rustica</name>
    <dbReference type="NCBI Taxonomy" id="333673"/>
    <lineage>
        <taxon>Eukaryota</taxon>
        <taxon>Metazoa</taxon>
        <taxon>Chordata</taxon>
        <taxon>Craniata</taxon>
        <taxon>Vertebrata</taxon>
        <taxon>Euteleostomi</taxon>
        <taxon>Archelosauria</taxon>
        <taxon>Archosauria</taxon>
        <taxon>Dinosauria</taxon>
        <taxon>Saurischia</taxon>
        <taxon>Theropoda</taxon>
        <taxon>Coelurosauria</taxon>
        <taxon>Aves</taxon>
        <taxon>Neognathae</taxon>
        <taxon>Neoaves</taxon>
        <taxon>Telluraves</taxon>
        <taxon>Australaves</taxon>
        <taxon>Passeriformes</taxon>
        <taxon>Sylvioidea</taxon>
        <taxon>Hirundinidae</taxon>
        <taxon>Hirundo</taxon>
    </lineage>
</organism>
<keyword evidence="9" id="KW-0805">Transcription regulation</keyword>
<evidence type="ECO:0000256" key="7">
    <source>
        <dbReference type="ARBA" id="ARBA00022833"/>
    </source>
</evidence>
<dbReference type="GO" id="GO:0000981">
    <property type="term" value="F:DNA-binding transcription factor activity, RNA polymerase II-specific"/>
    <property type="evidence" value="ECO:0007669"/>
    <property type="project" value="TreeGrafter"/>
</dbReference>
<feature type="domain" description="C2H2-type" evidence="15">
    <location>
        <begin position="304"/>
        <end position="331"/>
    </location>
</feature>
<evidence type="ECO:0000256" key="8">
    <source>
        <dbReference type="ARBA" id="ARBA00022843"/>
    </source>
</evidence>
<sequence length="410" mass="46482">MVKQTVIYLGYEKGAGISKRNNASLRPAKEGPHVSSSPGTSRLSFLSGSMGEPVIHECLEAIEATYSSCPDLKDTLLRILRPGPLMEAAVSSVEGMLDDLYMQQTQWKSIEQGIQCLREMAVAEMVFSDDLNTRDPDLVPCTPVMWRKLVPLGPQEYSSALAKIKWDDTEETVLDMVKKLRTYADAVHGPTHARIAALEMHMRKLKDKMEEIGLSLNLCSTVIGGWKSFSKRFILIRHQRIHTGERPHKCGECGKSFSRSSSLIEHRRIHTGERPYKCEECGMSFRSSFNLTQHQNIHTGEKPYKCGECGKSFSQSSSLIVHRTIHTREKPYKCSECGKGFWISSSLLLHQRIHRERPFHCPDCGQGFKQNSTLVRHQHMHSRERPYECPQCGKSFSQGSALTQHQERHL</sequence>
<evidence type="ECO:0000256" key="4">
    <source>
        <dbReference type="ARBA" id="ARBA00022723"/>
    </source>
</evidence>